<sequence length="633" mass="65741">MLITYSGPYSDFFTKAFFDDFGDVDIDVVSASSTEIVLENLTTGALTTLTGTGFSLSPSASPLSGTITGMSFEKSGSIVATMANFSWGLVAFDNSLTEDGVMDLASLLSAQPITIDASGASTYFDMEEWAEASPLITSDMTITGTPFNDQLIGGAGNDTINPGANYGNDQLYGTAGNDAYDFINADDSSYYEINYAMLSAGITVNIDGAAETGSVSGADGTDTFLNLGNALTAGDGGFSVIGTTHDDVFNVTAAPGTWIVYGGGAGNDTFNLTVDESTRLFYNWDGEDGPDQGLVMNLATGVVSNDGLGYSDQVNVLGGAGRLEIRATDFNDSIIGSDRRESFILEQGNDTLDGGGGVDRVRYDRSGVDAVVVDLAAGTATGTWDGNGFTHLLSNIEYVRGSYFDDALLGSDGEDTLEGRVGNDTLSGRDGDDRLYGEGGNDNLSGGLGQDRLYGGDGNDTLIGNEGDDVLIGGESEADLRDVIYGGDGNDSIDGGYGNDELRGDNGDDTVSGGFGTDTVIGADGNDVLTGEAWSDMLYGGAGNDFLNGGFGYDRMNGGTGADRFFHLGIADHGSDWIQDYTAADGDVLVFGQGSATGDQFQVNFTETANAGVAGVEEAFIIYRPTGQIMWAL</sequence>
<evidence type="ECO:0000313" key="4">
    <source>
        <dbReference type="EMBL" id="SER10316.1"/>
    </source>
</evidence>
<keyword evidence="2" id="KW-0964">Secreted</keyword>
<dbReference type="InterPro" id="IPR011049">
    <property type="entry name" value="Serralysin-like_metalloprot_C"/>
</dbReference>
<dbReference type="STRING" id="657014.SAMN04488092_1291"/>
<accession>A0A1H9LFU8</accession>
<evidence type="ECO:0000256" key="2">
    <source>
        <dbReference type="ARBA" id="ARBA00022525"/>
    </source>
</evidence>
<dbReference type="OrthoDB" id="9342475at2"/>
<dbReference type="Proteomes" id="UP000198634">
    <property type="component" value="Unassembled WGS sequence"/>
</dbReference>
<feature type="region of interest" description="Disordered" evidence="3">
    <location>
        <begin position="422"/>
        <end position="442"/>
    </location>
</feature>
<name>A0A1H9LFU8_9RHOB</name>
<dbReference type="AlphaFoldDB" id="A0A1H9LFU8"/>
<dbReference type="PRINTS" id="PR00313">
    <property type="entry name" value="CABNDNGRPT"/>
</dbReference>
<reference evidence="4 5" key="1">
    <citation type="submission" date="2016-10" db="EMBL/GenBank/DDBJ databases">
        <authorList>
            <person name="de Groot N.N."/>
        </authorList>
    </citation>
    <scope>NUCLEOTIDE SEQUENCE [LARGE SCALE GENOMIC DNA]</scope>
    <source>
        <strain evidence="4 5">DSM 22007</strain>
    </source>
</reference>
<dbReference type="EMBL" id="FOEP01000029">
    <property type="protein sequence ID" value="SER10316.1"/>
    <property type="molecule type" value="Genomic_DNA"/>
</dbReference>
<dbReference type="GO" id="GO:0005509">
    <property type="term" value="F:calcium ion binding"/>
    <property type="evidence" value="ECO:0007669"/>
    <property type="project" value="InterPro"/>
</dbReference>
<keyword evidence="5" id="KW-1185">Reference proteome</keyword>
<evidence type="ECO:0000256" key="3">
    <source>
        <dbReference type="SAM" id="MobiDB-lite"/>
    </source>
</evidence>
<proteinExistence type="predicted"/>
<evidence type="ECO:0000313" key="5">
    <source>
        <dbReference type="Proteomes" id="UP000198634"/>
    </source>
</evidence>
<feature type="compositionally biased region" description="Basic and acidic residues" evidence="3">
    <location>
        <begin position="427"/>
        <end position="436"/>
    </location>
</feature>
<dbReference type="GO" id="GO:0005576">
    <property type="term" value="C:extracellular region"/>
    <property type="evidence" value="ECO:0007669"/>
    <property type="project" value="UniProtKB-SubCell"/>
</dbReference>
<feature type="non-terminal residue" evidence="4">
    <location>
        <position position="633"/>
    </location>
</feature>
<evidence type="ECO:0000256" key="1">
    <source>
        <dbReference type="ARBA" id="ARBA00004613"/>
    </source>
</evidence>
<dbReference type="PROSITE" id="PS00330">
    <property type="entry name" value="HEMOLYSIN_CALCIUM"/>
    <property type="match status" value="3"/>
</dbReference>
<dbReference type="InterPro" id="IPR050557">
    <property type="entry name" value="RTX_toxin/Mannuronan_C5-epim"/>
</dbReference>
<organism evidence="4 5">
    <name type="scientific">Thalassovita taeanensis</name>
    <dbReference type="NCBI Taxonomy" id="657014"/>
    <lineage>
        <taxon>Bacteria</taxon>
        <taxon>Pseudomonadati</taxon>
        <taxon>Pseudomonadota</taxon>
        <taxon>Alphaproteobacteria</taxon>
        <taxon>Rhodobacterales</taxon>
        <taxon>Roseobacteraceae</taxon>
        <taxon>Thalassovita</taxon>
    </lineage>
</organism>
<dbReference type="Pfam" id="PF00353">
    <property type="entry name" value="HemolysinCabind"/>
    <property type="match status" value="7"/>
</dbReference>
<dbReference type="PANTHER" id="PTHR38340">
    <property type="entry name" value="S-LAYER PROTEIN"/>
    <property type="match status" value="1"/>
</dbReference>
<dbReference type="InterPro" id="IPR018511">
    <property type="entry name" value="Hemolysin-typ_Ca-bd_CS"/>
</dbReference>
<protein>
    <submittedName>
        <fullName evidence="4">Ca2+-binding protein, RTX toxin-related</fullName>
    </submittedName>
</protein>
<gene>
    <name evidence="4" type="ORF">SAMN04488092_1291</name>
</gene>
<comment type="subcellular location">
    <subcellularLocation>
        <location evidence="1">Secreted</location>
    </subcellularLocation>
</comment>
<dbReference type="PANTHER" id="PTHR38340:SF1">
    <property type="entry name" value="S-LAYER PROTEIN"/>
    <property type="match status" value="1"/>
</dbReference>
<dbReference type="Gene3D" id="2.150.10.10">
    <property type="entry name" value="Serralysin-like metalloprotease, C-terminal"/>
    <property type="match status" value="6"/>
</dbReference>
<dbReference type="RefSeq" id="WP_090271449.1">
    <property type="nucleotide sequence ID" value="NZ_FOEP01000029.1"/>
</dbReference>
<dbReference type="SUPFAM" id="SSF51120">
    <property type="entry name" value="beta-Roll"/>
    <property type="match status" value="2"/>
</dbReference>
<dbReference type="InterPro" id="IPR001343">
    <property type="entry name" value="Hemolysn_Ca-bd"/>
</dbReference>